<evidence type="ECO:0000259" key="1">
    <source>
        <dbReference type="Pfam" id="PF22691"/>
    </source>
</evidence>
<dbReference type="InterPro" id="IPR016039">
    <property type="entry name" value="Thiolase-like"/>
</dbReference>
<dbReference type="InterPro" id="IPR055140">
    <property type="entry name" value="Thiolase_C_2"/>
</dbReference>
<dbReference type="Proteomes" id="UP000246145">
    <property type="component" value="Unassembled WGS sequence"/>
</dbReference>
<dbReference type="EMBL" id="QEKO01000003">
    <property type="protein sequence ID" value="PVY61686.1"/>
    <property type="molecule type" value="Genomic_DNA"/>
</dbReference>
<dbReference type="InterPro" id="IPR002155">
    <property type="entry name" value="Thiolase"/>
</dbReference>
<gene>
    <name evidence="2" type="ORF">C7440_2416</name>
</gene>
<proteinExistence type="predicted"/>
<dbReference type="AlphaFoldDB" id="A0A2U1CKZ5"/>
<reference evidence="2 3" key="1">
    <citation type="submission" date="2018-04" db="EMBL/GenBank/DDBJ databases">
        <title>Genomic Encyclopedia of Type Strains, Phase IV (KMG-IV): sequencing the most valuable type-strain genomes for metagenomic binning, comparative biology and taxonomic classification.</title>
        <authorList>
            <person name="Goeker M."/>
        </authorList>
    </citation>
    <scope>NUCLEOTIDE SEQUENCE [LARGE SCALE GENOMIC DNA]</scope>
    <source>
        <strain evidence="2 3">DSM 10065</strain>
    </source>
</reference>
<keyword evidence="2" id="KW-0808">Transferase</keyword>
<evidence type="ECO:0000313" key="2">
    <source>
        <dbReference type="EMBL" id="PVY61686.1"/>
    </source>
</evidence>
<dbReference type="RefSeq" id="WP_116518706.1">
    <property type="nucleotide sequence ID" value="NZ_JACCEX010000003.1"/>
</dbReference>
<name>A0A2U1CKZ5_9BURK</name>
<dbReference type="OrthoDB" id="9790314at2"/>
<dbReference type="Gene3D" id="3.40.47.10">
    <property type="match status" value="1"/>
</dbReference>
<sequence length="382" mass="39558">MNARIAVVGAAESTNMGVIEDLSQLGIAADASLNAVRDAGISLSDIDGIAIAGEAPASLAHYLGIQPTWLDGTSVGGCSFLMHVRHAAAAIASGLCKTVLVAHGESGKSRIAATGLPWPPPPSSLAGQFEAPFGAISSPTMFTLPVLKYLHEHGLGLEALAHVVVAQRKWAAQNPRALYKEQISVEEVLAARMIAYPFTRPMCCPLTDGGGALILVAAEKAKDMAERPVYVIGTGESSESPLISQMPDLTSSGAFKRSGAQAFSEANICVKDVDHVMIYDAFAHLPLYGLEALGFCAAGEAAGFIAEGNTAPGGSLPVNTNGGGLSYMHSGMYGMYAMQESVRQLRGRAPAQLADPRISVCHGVGGMFATASTIIFSTEASV</sequence>
<accession>A0A2U1CKZ5</accession>
<keyword evidence="3" id="KW-1185">Reference proteome</keyword>
<comment type="caution">
    <text evidence="2">The sequence shown here is derived from an EMBL/GenBank/DDBJ whole genome shotgun (WGS) entry which is preliminary data.</text>
</comment>
<organism evidence="2 3">
    <name type="scientific">Pusillimonas noertemannii</name>
    <dbReference type="NCBI Taxonomy" id="305977"/>
    <lineage>
        <taxon>Bacteria</taxon>
        <taxon>Pseudomonadati</taxon>
        <taxon>Pseudomonadota</taxon>
        <taxon>Betaproteobacteria</taxon>
        <taxon>Burkholderiales</taxon>
        <taxon>Alcaligenaceae</taxon>
        <taxon>Pusillimonas</taxon>
    </lineage>
</organism>
<dbReference type="GO" id="GO:0003988">
    <property type="term" value="F:acetyl-CoA C-acyltransferase activity"/>
    <property type="evidence" value="ECO:0007669"/>
    <property type="project" value="UniProtKB-ARBA"/>
</dbReference>
<dbReference type="Pfam" id="PF22691">
    <property type="entry name" value="Thiolase_C_1"/>
    <property type="match status" value="1"/>
</dbReference>
<feature type="domain" description="Thiolase C-terminal" evidence="1">
    <location>
        <begin position="235"/>
        <end position="378"/>
    </location>
</feature>
<dbReference type="PIRSF" id="PIRSF000429">
    <property type="entry name" value="Ac-CoA_Ac_transf"/>
    <property type="match status" value="1"/>
</dbReference>
<dbReference type="SUPFAM" id="SSF53901">
    <property type="entry name" value="Thiolase-like"/>
    <property type="match status" value="2"/>
</dbReference>
<dbReference type="CDD" id="cd00829">
    <property type="entry name" value="SCP-x_thiolase"/>
    <property type="match status" value="1"/>
</dbReference>
<dbReference type="PANTHER" id="PTHR42870">
    <property type="entry name" value="ACETYL-COA C-ACETYLTRANSFERASE"/>
    <property type="match status" value="1"/>
</dbReference>
<protein>
    <submittedName>
        <fullName evidence="2">Acetyl-CoA acetyltransferase</fullName>
    </submittedName>
</protein>
<dbReference type="PANTHER" id="PTHR42870:SF1">
    <property type="entry name" value="NON-SPECIFIC LIPID-TRANSFER PROTEIN-LIKE 2"/>
    <property type="match status" value="1"/>
</dbReference>
<evidence type="ECO:0000313" key="3">
    <source>
        <dbReference type="Proteomes" id="UP000246145"/>
    </source>
</evidence>